<dbReference type="AlphaFoldDB" id="A0A922CQ42"/>
<dbReference type="SMART" id="SM00032">
    <property type="entry name" value="CCP"/>
    <property type="match status" value="2"/>
</dbReference>
<reference evidence="4" key="1">
    <citation type="journal article" date="2016" name="Insect Biochem. Mol. Biol.">
        <title>Multifaceted biological insights from a draft genome sequence of the tobacco hornworm moth, Manduca sexta.</title>
        <authorList>
            <person name="Kanost M.R."/>
            <person name="Arrese E.L."/>
            <person name="Cao X."/>
            <person name="Chen Y.R."/>
            <person name="Chellapilla S."/>
            <person name="Goldsmith M.R."/>
            <person name="Grosse-Wilde E."/>
            <person name="Heckel D.G."/>
            <person name="Herndon N."/>
            <person name="Jiang H."/>
            <person name="Papanicolaou A."/>
            <person name="Qu J."/>
            <person name="Soulages J.L."/>
            <person name="Vogel H."/>
            <person name="Walters J."/>
            <person name="Waterhouse R.M."/>
            <person name="Ahn S.J."/>
            <person name="Almeida F.C."/>
            <person name="An C."/>
            <person name="Aqrawi P."/>
            <person name="Bretschneider A."/>
            <person name="Bryant W.B."/>
            <person name="Bucks S."/>
            <person name="Chao H."/>
            <person name="Chevignon G."/>
            <person name="Christen J.M."/>
            <person name="Clarke D.F."/>
            <person name="Dittmer N.T."/>
            <person name="Ferguson L.C.F."/>
            <person name="Garavelou S."/>
            <person name="Gordon K.H.J."/>
            <person name="Gunaratna R.T."/>
            <person name="Han Y."/>
            <person name="Hauser F."/>
            <person name="He Y."/>
            <person name="Heidel-Fischer H."/>
            <person name="Hirsh A."/>
            <person name="Hu Y."/>
            <person name="Jiang H."/>
            <person name="Kalra D."/>
            <person name="Klinner C."/>
            <person name="Konig C."/>
            <person name="Kovar C."/>
            <person name="Kroll A.R."/>
            <person name="Kuwar S.S."/>
            <person name="Lee S.L."/>
            <person name="Lehman R."/>
            <person name="Li K."/>
            <person name="Li Z."/>
            <person name="Liang H."/>
            <person name="Lovelace S."/>
            <person name="Lu Z."/>
            <person name="Mansfield J.H."/>
            <person name="McCulloch K.J."/>
            <person name="Mathew T."/>
            <person name="Morton B."/>
            <person name="Muzny D.M."/>
            <person name="Neunemann D."/>
            <person name="Ongeri F."/>
            <person name="Pauchet Y."/>
            <person name="Pu L.L."/>
            <person name="Pyrousis I."/>
            <person name="Rao X.J."/>
            <person name="Redding A."/>
            <person name="Roesel C."/>
            <person name="Sanchez-Gracia A."/>
            <person name="Schaack S."/>
            <person name="Shukla A."/>
            <person name="Tetreau G."/>
            <person name="Wang Y."/>
            <person name="Xiong G.H."/>
            <person name="Traut W."/>
            <person name="Walsh T.K."/>
            <person name="Worley K.C."/>
            <person name="Wu D."/>
            <person name="Wu W."/>
            <person name="Wu Y.Q."/>
            <person name="Zhang X."/>
            <person name="Zou Z."/>
            <person name="Zucker H."/>
            <person name="Briscoe A.D."/>
            <person name="Burmester T."/>
            <person name="Clem R.J."/>
            <person name="Feyereisen R."/>
            <person name="Grimmelikhuijzen C.J.P."/>
            <person name="Hamodrakas S.J."/>
            <person name="Hansson B.S."/>
            <person name="Huguet E."/>
            <person name="Jermiin L.S."/>
            <person name="Lan Q."/>
            <person name="Lehman H.K."/>
            <person name="Lorenzen M."/>
            <person name="Merzendorfer H."/>
            <person name="Michalopoulos I."/>
            <person name="Morton D.B."/>
            <person name="Muthukrishnan S."/>
            <person name="Oakeshott J.G."/>
            <person name="Palmer W."/>
            <person name="Park Y."/>
            <person name="Passarelli A.L."/>
            <person name="Rozas J."/>
            <person name="Schwartz L.M."/>
            <person name="Smith W."/>
            <person name="Southgate A."/>
            <person name="Vilcinskas A."/>
            <person name="Vogt R."/>
            <person name="Wang P."/>
            <person name="Werren J."/>
            <person name="Yu X.Q."/>
            <person name="Zhou J.J."/>
            <person name="Brown S.J."/>
            <person name="Scherer S.E."/>
            <person name="Richards S."/>
            <person name="Blissard G.W."/>
        </authorList>
    </citation>
    <scope>NUCLEOTIDE SEQUENCE</scope>
</reference>
<comment type="caution">
    <text evidence="2">Lacks conserved residue(s) required for the propagation of feature annotation.</text>
</comment>
<keyword evidence="2" id="KW-0768">Sushi</keyword>
<evidence type="ECO:0000256" key="1">
    <source>
        <dbReference type="ARBA" id="ARBA00023157"/>
    </source>
</evidence>
<keyword evidence="5" id="KW-1185">Reference proteome</keyword>
<dbReference type="Proteomes" id="UP000791440">
    <property type="component" value="Unassembled WGS sequence"/>
</dbReference>
<proteinExistence type="predicted"/>
<evidence type="ECO:0000259" key="3">
    <source>
        <dbReference type="PROSITE" id="PS50923"/>
    </source>
</evidence>
<organism evidence="4 5">
    <name type="scientific">Manduca sexta</name>
    <name type="common">Tobacco hawkmoth</name>
    <name type="synonym">Tobacco hornworm</name>
    <dbReference type="NCBI Taxonomy" id="7130"/>
    <lineage>
        <taxon>Eukaryota</taxon>
        <taxon>Metazoa</taxon>
        <taxon>Ecdysozoa</taxon>
        <taxon>Arthropoda</taxon>
        <taxon>Hexapoda</taxon>
        <taxon>Insecta</taxon>
        <taxon>Pterygota</taxon>
        <taxon>Neoptera</taxon>
        <taxon>Endopterygota</taxon>
        <taxon>Lepidoptera</taxon>
        <taxon>Glossata</taxon>
        <taxon>Ditrysia</taxon>
        <taxon>Bombycoidea</taxon>
        <taxon>Sphingidae</taxon>
        <taxon>Sphinginae</taxon>
        <taxon>Sphingini</taxon>
        <taxon>Manduca</taxon>
    </lineage>
</organism>
<accession>A0A922CQ42</accession>
<dbReference type="EMBL" id="JH668485">
    <property type="protein sequence ID" value="KAG6455240.1"/>
    <property type="molecule type" value="Genomic_DNA"/>
</dbReference>
<reference evidence="4" key="2">
    <citation type="submission" date="2020-12" db="EMBL/GenBank/DDBJ databases">
        <authorList>
            <person name="Kanost M."/>
        </authorList>
    </citation>
    <scope>NUCLEOTIDE SEQUENCE</scope>
</reference>
<sequence>MSIYPGREVIKAGDDHYRSTLHRVKKHELYDVEGLNSCIKCPQDRTLIAKVGANRVMLQYPRLTTCSGRNAPKIFHFEHMYGPKFGSLLEPGSHTIIGRVTFKHQILQTCKMQINVLIQFCPIPHYLIAHCEKEQNKKCSFTCRDPKMEIQGSSLLTCGDDMKWLGRLPACGVRTWCYPLPPPEHGRISCKGSTAENGWGLQEGSSCRLKCPRGWRWASRRAAVCHRGIWNRDLVCQPKKSK</sequence>
<evidence type="ECO:0000256" key="2">
    <source>
        <dbReference type="PROSITE-ProRule" id="PRU00302"/>
    </source>
</evidence>
<dbReference type="InterPro" id="IPR000436">
    <property type="entry name" value="Sushi_SCR_CCP_dom"/>
</dbReference>
<evidence type="ECO:0000313" key="5">
    <source>
        <dbReference type="Proteomes" id="UP000791440"/>
    </source>
</evidence>
<dbReference type="PROSITE" id="PS50923">
    <property type="entry name" value="SUSHI"/>
    <property type="match status" value="1"/>
</dbReference>
<name>A0A922CQ42_MANSE</name>
<feature type="domain" description="Sushi" evidence="3">
    <location>
        <begin position="119"/>
        <end position="173"/>
    </location>
</feature>
<comment type="caution">
    <text evidence="4">The sequence shown here is derived from an EMBL/GenBank/DDBJ whole genome shotgun (WGS) entry which is preliminary data.</text>
</comment>
<protein>
    <recommendedName>
        <fullName evidence="3">Sushi domain-containing protein</fullName>
    </recommendedName>
</protein>
<keyword evidence="1" id="KW-1015">Disulfide bond</keyword>
<gene>
    <name evidence="4" type="ORF">O3G_MSEX009100</name>
</gene>
<evidence type="ECO:0000313" key="4">
    <source>
        <dbReference type="EMBL" id="KAG6455240.1"/>
    </source>
</evidence>